<dbReference type="NCBIfam" id="TIGR00507">
    <property type="entry name" value="aroE"/>
    <property type="match status" value="1"/>
</dbReference>
<evidence type="ECO:0000256" key="5">
    <source>
        <dbReference type="ARBA" id="ARBA00023141"/>
    </source>
</evidence>
<proteinExistence type="inferred from homology"/>
<comment type="pathway">
    <text evidence="6">Metabolic intermediate biosynthesis; chorismate biosynthesis; chorismate from D-erythrose 4-phosphate and phosphoenolpyruvate: step 4/7.</text>
</comment>
<feature type="active site" description="Proton acceptor" evidence="6">
    <location>
        <position position="68"/>
    </location>
</feature>
<keyword evidence="3 6" id="KW-0521">NADP</keyword>
<dbReference type="InterPro" id="IPR022893">
    <property type="entry name" value="Shikimate_DH_fam"/>
</dbReference>
<dbReference type="Gene3D" id="3.40.50.10860">
    <property type="entry name" value="Leucine Dehydrogenase, chain A, domain 1"/>
    <property type="match status" value="1"/>
</dbReference>
<dbReference type="GO" id="GO:0019632">
    <property type="term" value="P:shikimate metabolic process"/>
    <property type="evidence" value="ECO:0007669"/>
    <property type="project" value="InterPro"/>
</dbReference>
<dbReference type="InterPro" id="IPR046346">
    <property type="entry name" value="Aminoacid_DH-like_N_sf"/>
</dbReference>
<dbReference type="EMBL" id="DRWN01000023">
    <property type="protein sequence ID" value="HHK68069.1"/>
    <property type="molecule type" value="Genomic_DNA"/>
</dbReference>
<sequence length="282" mass="30411">MRSGLLGVIGYPIGHTASPAMVNAALRHAGVEGILYIPVEVRPRDLKAFCSSAPLMNFLGFNVTIPHKITIIKHLSELKTSAKEVEAVNVVKIRGGKLVGYNTDVAGVMAVIPSQQEVDGNVVVLGVGGAARAAAIALKKRGFRDVVFVGRRASTLKVFKKFAERKKVGCRFVKFGSMELADIMRETELLINATPVGMYPNTNSTPIPGKLLHSDMTVFDMVYNPVETKLLKTAKARGAKTINGVRMLVAQGAEALKIWLGIEADQRVMEKAVIEALEGFGK</sequence>
<comment type="function">
    <text evidence="6">Involved in the biosynthesis of the chorismate, which leads to the biosynthesis of aromatic amino acids. Catalyzes the reversible NADPH linked reduction of 3-dehydroshikimate (DHSA) to yield shikimate (SA).</text>
</comment>
<gene>
    <name evidence="6 9" type="primary">aroE</name>
    <name evidence="9" type="ORF">ENM11_02790</name>
</gene>
<dbReference type="SUPFAM" id="SSF53223">
    <property type="entry name" value="Aminoacid dehydrogenase-like, N-terminal domain"/>
    <property type="match status" value="1"/>
</dbReference>
<dbReference type="CDD" id="cd01065">
    <property type="entry name" value="NAD_bind_Shikimate_DH"/>
    <property type="match status" value="1"/>
</dbReference>
<keyword evidence="4 6" id="KW-0560">Oxidoreductase</keyword>
<comment type="catalytic activity">
    <reaction evidence="6">
        <text>shikimate + NADP(+) = 3-dehydroshikimate + NADPH + H(+)</text>
        <dbReference type="Rhea" id="RHEA:17737"/>
        <dbReference type="ChEBI" id="CHEBI:15378"/>
        <dbReference type="ChEBI" id="CHEBI:16630"/>
        <dbReference type="ChEBI" id="CHEBI:36208"/>
        <dbReference type="ChEBI" id="CHEBI:57783"/>
        <dbReference type="ChEBI" id="CHEBI:58349"/>
        <dbReference type="EC" id="1.1.1.25"/>
    </reaction>
</comment>
<dbReference type="InterPro" id="IPR013708">
    <property type="entry name" value="Shikimate_DH-bd_N"/>
</dbReference>
<dbReference type="Pfam" id="PF18317">
    <property type="entry name" value="SDH_C"/>
    <property type="match status" value="1"/>
</dbReference>
<feature type="binding site" evidence="6">
    <location>
        <position position="89"/>
    </location>
    <ligand>
        <name>shikimate</name>
        <dbReference type="ChEBI" id="CHEBI:36208"/>
    </ligand>
</feature>
<dbReference type="SUPFAM" id="SSF51735">
    <property type="entry name" value="NAD(P)-binding Rossmann-fold domains"/>
    <property type="match status" value="1"/>
</dbReference>
<name>A0A7C5Q3V0_CALS0</name>
<dbReference type="InterPro" id="IPR036291">
    <property type="entry name" value="NAD(P)-bd_dom_sf"/>
</dbReference>
<comment type="similarity">
    <text evidence="6">Belongs to the shikimate dehydrogenase family.</text>
</comment>
<evidence type="ECO:0000256" key="2">
    <source>
        <dbReference type="ARBA" id="ARBA00022605"/>
    </source>
</evidence>
<dbReference type="PANTHER" id="PTHR21089">
    <property type="entry name" value="SHIKIMATE DEHYDROGENASE"/>
    <property type="match status" value="1"/>
</dbReference>
<keyword evidence="2 6" id="KW-0028">Amino-acid biosynthesis</keyword>
<dbReference type="EC" id="1.1.1.25" evidence="1 6"/>
<evidence type="ECO:0000256" key="6">
    <source>
        <dbReference type="HAMAP-Rule" id="MF_00222"/>
    </source>
</evidence>
<dbReference type="GO" id="GO:0004764">
    <property type="term" value="F:shikimate 3-dehydrogenase (NADP+) activity"/>
    <property type="evidence" value="ECO:0007669"/>
    <property type="project" value="UniProtKB-UniRule"/>
</dbReference>
<evidence type="ECO:0000313" key="9">
    <source>
        <dbReference type="EMBL" id="HHK68069.1"/>
    </source>
</evidence>
<keyword evidence="5 6" id="KW-0057">Aromatic amino acid biosynthesis</keyword>
<accession>A0A7C5Q3V0</accession>
<dbReference type="InterPro" id="IPR011342">
    <property type="entry name" value="Shikimate_DH"/>
</dbReference>
<dbReference type="GO" id="GO:0008652">
    <property type="term" value="P:amino acid biosynthetic process"/>
    <property type="evidence" value="ECO:0007669"/>
    <property type="project" value="UniProtKB-KW"/>
</dbReference>
<feature type="binding site" evidence="6">
    <location>
        <position position="244"/>
    </location>
    <ligand>
        <name>NADP(+)</name>
        <dbReference type="ChEBI" id="CHEBI:58349"/>
    </ligand>
</feature>
<dbReference type="Gene3D" id="3.40.50.720">
    <property type="entry name" value="NAD(P)-binding Rossmann-like Domain"/>
    <property type="match status" value="1"/>
</dbReference>
<comment type="caution">
    <text evidence="9">The sequence shown here is derived from an EMBL/GenBank/DDBJ whole genome shotgun (WGS) entry which is preliminary data.</text>
</comment>
<comment type="subunit">
    <text evidence="6">Homodimer.</text>
</comment>
<protein>
    <recommendedName>
        <fullName evidence="1 6">Shikimate dehydrogenase (NADP(+))</fullName>
        <shortName evidence="6">SDH</shortName>
        <ecNumber evidence="1 6">1.1.1.25</ecNumber>
    </recommendedName>
</protein>
<evidence type="ECO:0000256" key="3">
    <source>
        <dbReference type="ARBA" id="ARBA00022857"/>
    </source>
</evidence>
<feature type="binding site" evidence="6">
    <location>
        <position position="64"/>
    </location>
    <ligand>
        <name>shikimate</name>
        <dbReference type="ChEBI" id="CHEBI:36208"/>
    </ligand>
</feature>
<feature type="binding site" evidence="6">
    <location>
        <position position="251"/>
    </location>
    <ligand>
        <name>shikimate</name>
        <dbReference type="ChEBI" id="CHEBI:36208"/>
    </ligand>
</feature>
<feature type="binding site" evidence="6">
    <location>
        <begin position="16"/>
        <end position="18"/>
    </location>
    <ligand>
        <name>shikimate</name>
        <dbReference type="ChEBI" id="CHEBI:36208"/>
    </ligand>
</feature>
<evidence type="ECO:0000259" key="7">
    <source>
        <dbReference type="Pfam" id="PF08501"/>
    </source>
</evidence>
<evidence type="ECO:0000256" key="4">
    <source>
        <dbReference type="ARBA" id="ARBA00023002"/>
    </source>
</evidence>
<reference evidence="9" key="1">
    <citation type="journal article" date="2020" name="mSystems">
        <title>Genome- and Community-Level Interaction Insights into Carbon Utilization and Element Cycling Functions of Hydrothermarchaeota in Hydrothermal Sediment.</title>
        <authorList>
            <person name="Zhou Z."/>
            <person name="Liu Y."/>
            <person name="Xu W."/>
            <person name="Pan J."/>
            <person name="Luo Z.H."/>
            <person name="Li M."/>
        </authorList>
    </citation>
    <scope>NUCLEOTIDE SEQUENCE [LARGE SCALE GENOMIC DNA]</scope>
    <source>
        <strain evidence="9">SpSt-1056</strain>
    </source>
</reference>
<dbReference type="GO" id="GO:0050661">
    <property type="term" value="F:NADP binding"/>
    <property type="evidence" value="ECO:0007669"/>
    <property type="project" value="InterPro"/>
</dbReference>
<feature type="domain" description="Shikimate dehydrogenase substrate binding N-terminal" evidence="7">
    <location>
        <begin position="8"/>
        <end position="91"/>
    </location>
</feature>
<dbReference type="PANTHER" id="PTHR21089:SF1">
    <property type="entry name" value="BIFUNCTIONAL 3-DEHYDROQUINATE DEHYDRATASE_SHIKIMATE DEHYDROGENASE, CHLOROPLASTIC"/>
    <property type="match status" value="1"/>
</dbReference>
<dbReference type="InterPro" id="IPR041121">
    <property type="entry name" value="SDH_C"/>
</dbReference>
<dbReference type="AlphaFoldDB" id="A0A7C5Q3V0"/>
<dbReference type="UniPathway" id="UPA00053">
    <property type="reaction ID" value="UER00087"/>
</dbReference>
<comment type="caution">
    <text evidence="6">Lacks conserved residue(s) required for the propagation of feature annotation.</text>
</comment>
<dbReference type="GO" id="GO:0009423">
    <property type="term" value="P:chorismate biosynthetic process"/>
    <property type="evidence" value="ECO:0007669"/>
    <property type="project" value="UniProtKB-UniRule"/>
</dbReference>
<evidence type="ECO:0000259" key="8">
    <source>
        <dbReference type="Pfam" id="PF18317"/>
    </source>
</evidence>
<organism evidence="9">
    <name type="scientific">Caldiarchaeum subterraneum</name>
    <dbReference type="NCBI Taxonomy" id="311458"/>
    <lineage>
        <taxon>Archaea</taxon>
        <taxon>Nitrososphaerota</taxon>
        <taxon>Candidatus Caldarchaeales</taxon>
        <taxon>Candidatus Caldarchaeaceae</taxon>
        <taxon>Candidatus Caldarchaeum</taxon>
    </lineage>
</organism>
<dbReference type="HAMAP" id="MF_00222">
    <property type="entry name" value="Shikimate_DH_AroE"/>
    <property type="match status" value="1"/>
</dbReference>
<feature type="binding site" evidence="6">
    <location>
        <position position="223"/>
    </location>
    <ligand>
        <name>shikimate</name>
        <dbReference type="ChEBI" id="CHEBI:36208"/>
    </ligand>
</feature>
<dbReference type="Pfam" id="PF08501">
    <property type="entry name" value="Shikimate_dh_N"/>
    <property type="match status" value="1"/>
</dbReference>
<feature type="binding site" evidence="6">
    <location>
        <begin position="126"/>
        <end position="130"/>
    </location>
    <ligand>
        <name>NADP(+)</name>
        <dbReference type="ChEBI" id="CHEBI:58349"/>
    </ligand>
</feature>
<feature type="binding site" evidence="6">
    <location>
        <position position="221"/>
    </location>
    <ligand>
        <name>NADP(+)</name>
        <dbReference type="ChEBI" id="CHEBI:58349"/>
    </ligand>
</feature>
<evidence type="ECO:0000256" key="1">
    <source>
        <dbReference type="ARBA" id="ARBA00012962"/>
    </source>
</evidence>
<feature type="domain" description="SDH C-terminal" evidence="8">
    <location>
        <begin position="244"/>
        <end position="273"/>
    </location>
</feature>
<feature type="binding site" evidence="6">
    <location>
        <position position="104"/>
    </location>
    <ligand>
        <name>shikimate</name>
        <dbReference type="ChEBI" id="CHEBI:36208"/>
    </ligand>
</feature>
<dbReference type="GO" id="GO:0009073">
    <property type="term" value="P:aromatic amino acid family biosynthetic process"/>
    <property type="evidence" value="ECO:0007669"/>
    <property type="project" value="UniProtKB-KW"/>
</dbReference>